<dbReference type="GO" id="GO:0006015">
    <property type="term" value="P:5-phosphoribose 1-diphosphate biosynthetic process"/>
    <property type="evidence" value="ECO:0007669"/>
    <property type="project" value="UniProtKB-UniRule"/>
</dbReference>
<dbReference type="EMBL" id="AP017470">
    <property type="protein sequence ID" value="BBB32248.1"/>
    <property type="molecule type" value="Genomic_DNA"/>
</dbReference>
<dbReference type="KEGG" id="thyd:TTHT_0676"/>
<dbReference type="CDD" id="cd06223">
    <property type="entry name" value="PRTases_typeI"/>
    <property type="match status" value="1"/>
</dbReference>
<dbReference type="InterPro" id="IPR029057">
    <property type="entry name" value="PRTase-like"/>
</dbReference>
<dbReference type="GO" id="GO:0006164">
    <property type="term" value="P:purine nucleotide biosynthetic process"/>
    <property type="evidence" value="ECO:0007669"/>
    <property type="project" value="TreeGrafter"/>
</dbReference>
<dbReference type="PANTHER" id="PTHR10210">
    <property type="entry name" value="RIBOSE-PHOSPHATE DIPHOSPHOKINASE FAMILY MEMBER"/>
    <property type="match status" value="1"/>
</dbReference>
<dbReference type="InterPro" id="IPR037515">
    <property type="entry name" value="Rib-P_diPkinase_bac"/>
</dbReference>
<feature type="binding site" evidence="12">
    <location>
        <position position="175"/>
    </location>
    <ligand>
        <name>Mg(2+)</name>
        <dbReference type="ChEBI" id="CHEBI:18420"/>
    </ligand>
</feature>
<feature type="binding site" evidence="12">
    <location>
        <position position="224"/>
    </location>
    <ligand>
        <name>D-ribose 5-phosphate</name>
        <dbReference type="ChEBI" id="CHEBI:78346"/>
    </ligand>
</feature>
<dbReference type="PANTHER" id="PTHR10210:SF41">
    <property type="entry name" value="RIBOSE-PHOSPHATE PYROPHOSPHOKINASE 1, CHLOROPLASTIC"/>
    <property type="match status" value="1"/>
</dbReference>
<dbReference type="InterPro" id="IPR000836">
    <property type="entry name" value="PRTase_dom"/>
</dbReference>
<keyword evidence="7 12" id="KW-0067">ATP-binding</keyword>
<feature type="active site" evidence="12">
    <location>
        <position position="198"/>
    </location>
</feature>
<dbReference type="GO" id="GO:0002189">
    <property type="term" value="C:ribose phosphate diphosphokinase complex"/>
    <property type="evidence" value="ECO:0007669"/>
    <property type="project" value="TreeGrafter"/>
</dbReference>
<evidence type="ECO:0000256" key="7">
    <source>
        <dbReference type="ARBA" id="ARBA00022840"/>
    </source>
</evidence>
<dbReference type="InterPro" id="IPR029099">
    <property type="entry name" value="Pribosyltran_N"/>
</dbReference>
<dbReference type="Proteomes" id="UP000595564">
    <property type="component" value="Chromosome"/>
</dbReference>
<dbReference type="UniPathway" id="UPA00087">
    <property type="reaction ID" value="UER00172"/>
</dbReference>
<evidence type="ECO:0000256" key="5">
    <source>
        <dbReference type="ARBA" id="ARBA00022741"/>
    </source>
</evidence>
<dbReference type="InterPro" id="IPR005946">
    <property type="entry name" value="Rib-P_diPkinase"/>
</dbReference>
<comment type="subcellular location">
    <subcellularLocation>
        <location evidence="12">Cytoplasm</location>
    </subcellularLocation>
</comment>
<evidence type="ECO:0000313" key="14">
    <source>
        <dbReference type="EMBL" id="BBB32248.1"/>
    </source>
</evidence>
<evidence type="ECO:0000256" key="11">
    <source>
        <dbReference type="ARBA" id="ARBA00061444"/>
    </source>
</evidence>
<proteinExistence type="inferred from homology"/>
<comment type="function">
    <text evidence="10 12">Involved in the biosynthesis of the central metabolite phospho-alpha-D-ribosyl-1-pyrophosphate (PRPP) via the transfer of pyrophosphoryl group from ATP to 1-hydroxyl of ribose-5-phosphate (Rib-5-P).</text>
</comment>
<evidence type="ECO:0000256" key="1">
    <source>
        <dbReference type="ARBA" id="ARBA00004996"/>
    </source>
</evidence>
<feature type="binding site" evidence="12">
    <location>
        <begin position="43"/>
        <end position="45"/>
    </location>
    <ligand>
        <name>ATP</name>
        <dbReference type="ChEBI" id="CHEBI:30616"/>
    </ligand>
</feature>
<keyword evidence="12" id="KW-0963">Cytoplasm</keyword>
<keyword evidence="2 12" id="KW-0808">Transferase</keyword>
<dbReference type="Pfam" id="PF13793">
    <property type="entry name" value="Pribosyltran_N"/>
    <property type="match status" value="1"/>
</dbReference>
<comment type="similarity">
    <text evidence="11 12">Belongs to the ribose-phosphate pyrophosphokinase family. Class I subfamily.</text>
</comment>
<organism evidence="14 15">
    <name type="scientific">Thermotomaculum hydrothermale</name>
    <dbReference type="NCBI Taxonomy" id="981385"/>
    <lineage>
        <taxon>Bacteria</taxon>
        <taxon>Pseudomonadati</taxon>
        <taxon>Acidobacteriota</taxon>
        <taxon>Holophagae</taxon>
        <taxon>Thermotomaculales</taxon>
        <taxon>Thermotomaculaceae</taxon>
        <taxon>Thermotomaculum</taxon>
    </lineage>
</organism>
<keyword evidence="15" id="KW-1185">Reference proteome</keyword>
<evidence type="ECO:0000256" key="8">
    <source>
        <dbReference type="ARBA" id="ARBA00022842"/>
    </source>
</evidence>
<evidence type="ECO:0000256" key="12">
    <source>
        <dbReference type="HAMAP-Rule" id="MF_00583"/>
    </source>
</evidence>
<evidence type="ECO:0000256" key="3">
    <source>
        <dbReference type="ARBA" id="ARBA00022723"/>
    </source>
</evidence>
<dbReference type="NCBIfam" id="NF002320">
    <property type="entry name" value="PRK01259.1"/>
    <property type="match status" value="1"/>
</dbReference>
<comment type="cofactor">
    <cofactor evidence="12">
        <name>Mg(2+)</name>
        <dbReference type="ChEBI" id="CHEBI:18420"/>
    </cofactor>
    <text evidence="12">Binds 2 Mg(2+) ions per subunit.</text>
</comment>
<dbReference type="InterPro" id="IPR000842">
    <property type="entry name" value="PRib_PP_synth_CS"/>
</dbReference>
<dbReference type="PROSITE" id="PS00114">
    <property type="entry name" value="PRPP_SYNTHASE"/>
    <property type="match status" value="1"/>
</dbReference>
<dbReference type="SMART" id="SM01400">
    <property type="entry name" value="Pribosyltran_N"/>
    <property type="match status" value="1"/>
</dbReference>
<sequence length="319" mass="35245">MRHAPLKVFAGNSNPSLAEKIAEYLKEEVGVGLGDIELTRFSDGEISCHIRENVRGTDVFVIQSTCNPANDNLMELLIMLDTLKRASAVRITAVIPYFGYARQDRKHKPRVPISAKLVADLLEKAGANRVISMDLHANQIQGFFDIPVDHLYASAVFIPYLRNMEFKNLCIVSPDAGGAERARAYSKRLDASLVLVDKRREKANEAEVMNVVGEVDGRDLIIVDDIIDTAGTLVKTAKALKERGALRIFAVASHGVLSGVAMERIEESCIEKIFITDSIPFDKKLDKKNKVEILSVAKLIGEAIKRAHEETSISSLFID</sequence>
<protein>
    <recommendedName>
        <fullName evidence="12">Ribose-phosphate pyrophosphokinase</fullName>
        <shortName evidence="12">RPPK</shortName>
        <ecNumber evidence="12">2.7.6.1</ecNumber>
    </recommendedName>
    <alternativeName>
        <fullName evidence="12">5-phospho-D-ribosyl alpha-1-diphosphate synthase</fullName>
    </alternativeName>
    <alternativeName>
        <fullName evidence="12">Phosphoribosyl diphosphate synthase</fullName>
    </alternativeName>
    <alternativeName>
        <fullName evidence="12">Phosphoribosyl pyrophosphate synthase</fullName>
        <shortName evidence="12">P-Rib-PP synthase</shortName>
        <shortName evidence="12">PRPP synthase</shortName>
        <shortName evidence="12">PRPPase</shortName>
    </alternativeName>
</protein>
<dbReference type="GO" id="GO:0004749">
    <property type="term" value="F:ribose phosphate diphosphokinase activity"/>
    <property type="evidence" value="ECO:0007669"/>
    <property type="project" value="UniProtKB-UniRule"/>
</dbReference>
<comment type="pathway">
    <text evidence="1 12">Metabolic intermediate biosynthesis; 5-phospho-alpha-D-ribose 1-diphosphate biosynthesis; 5-phospho-alpha-D-ribose 1-diphosphate from D-ribose 5-phosphate (route I): step 1/1.</text>
</comment>
<evidence type="ECO:0000256" key="9">
    <source>
        <dbReference type="ARBA" id="ARBA00049535"/>
    </source>
</evidence>
<dbReference type="Gene3D" id="3.40.50.2020">
    <property type="match status" value="2"/>
</dbReference>
<dbReference type="FunFam" id="3.40.50.2020:FF:000001">
    <property type="entry name" value="Ribose-phosphate pyrophosphokinase"/>
    <property type="match status" value="1"/>
</dbReference>
<evidence type="ECO:0000256" key="2">
    <source>
        <dbReference type="ARBA" id="ARBA00022679"/>
    </source>
</evidence>
<feature type="binding site" evidence="12">
    <location>
        <position position="136"/>
    </location>
    <ligand>
        <name>Mg(2+)</name>
        <dbReference type="ChEBI" id="CHEBI:18420"/>
    </ligand>
</feature>
<dbReference type="RefSeq" id="WP_201328592.1">
    <property type="nucleotide sequence ID" value="NZ_AP017470.1"/>
</dbReference>
<comment type="subunit">
    <text evidence="12">Homohexamer.</text>
</comment>
<dbReference type="HAMAP" id="MF_00583_B">
    <property type="entry name" value="RibP_PPkinase_B"/>
    <property type="match status" value="1"/>
</dbReference>
<dbReference type="EC" id="2.7.6.1" evidence="12"/>
<gene>
    <name evidence="14" type="primary">prsA</name>
    <name evidence="12" type="synonym">prs</name>
    <name evidence="14" type="ORF">TTHT_0676</name>
</gene>
<dbReference type="GO" id="GO:0009156">
    <property type="term" value="P:ribonucleoside monophosphate biosynthetic process"/>
    <property type="evidence" value="ECO:0007669"/>
    <property type="project" value="InterPro"/>
</dbReference>
<feature type="binding site" evidence="12">
    <location>
        <position position="200"/>
    </location>
    <ligand>
        <name>D-ribose 5-phosphate</name>
        <dbReference type="ChEBI" id="CHEBI:78346"/>
    </ligand>
</feature>
<dbReference type="GO" id="GO:0005524">
    <property type="term" value="F:ATP binding"/>
    <property type="evidence" value="ECO:0007669"/>
    <property type="project" value="UniProtKB-KW"/>
</dbReference>
<feature type="binding site" evidence="12">
    <location>
        <begin position="228"/>
        <end position="232"/>
    </location>
    <ligand>
        <name>D-ribose 5-phosphate</name>
        <dbReference type="ChEBI" id="CHEBI:78346"/>
    </ligand>
</feature>
<accession>A0A7R6PYZ8</accession>
<evidence type="ECO:0000313" key="15">
    <source>
        <dbReference type="Proteomes" id="UP000595564"/>
    </source>
</evidence>
<evidence type="ECO:0000256" key="6">
    <source>
        <dbReference type="ARBA" id="ARBA00022777"/>
    </source>
</evidence>
<evidence type="ECO:0000259" key="13">
    <source>
        <dbReference type="Pfam" id="PF13793"/>
    </source>
</evidence>
<dbReference type="GO" id="GO:0000287">
    <property type="term" value="F:magnesium ion binding"/>
    <property type="evidence" value="ECO:0007669"/>
    <property type="project" value="UniProtKB-UniRule"/>
</dbReference>
<name>A0A7R6PYZ8_9BACT</name>
<dbReference type="AlphaFoldDB" id="A0A7R6PYZ8"/>
<evidence type="ECO:0000256" key="4">
    <source>
        <dbReference type="ARBA" id="ARBA00022727"/>
    </source>
</evidence>
<reference evidence="14 15" key="1">
    <citation type="journal article" date="2012" name="Extremophiles">
        <title>Thermotomaculum hydrothermale gen. nov., sp. nov., a novel heterotrophic thermophile within the phylum Acidobacteria from a deep-sea hydrothermal vent chimney in the Southern Okinawa Trough.</title>
        <authorList>
            <person name="Izumi H."/>
            <person name="Nunoura T."/>
            <person name="Miyazaki M."/>
            <person name="Mino S."/>
            <person name="Toki T."/>
            <person name="Takai K."/>
            <person name="Sako Y."/>
            <person name="Sawabe T."/>
            <person name="Nakagawa S."/>
        </authorList>
    </citation>
    <scope>NUCLEOTIDE SEQUENCE [LARGE SCALE GENOMIC DNA]</scope>
    <source>
        <strain evidence="14 15">AC55</strain>
    </source>
</reference>
<keyword evidence="4 12" id="KW-0545">Nucleotide biosynthesis</keyword>
<keyword evidence="5 12" id="KW-0547">Nucleotide-binding</keyword>
<dbReference type="FunFam" id="3.40.50.2020:FF:000002">
    <property type="entry name" value="Ribose-phosphate pyrophosphokinase"/>
    <property type="match status" value="1"/>
</dbReference>
<dbReference type="Pfam" id="PF14572">
    <property type="entry name" value="Pribosyl_synth"/>
    <property type="match status" value="1"/>
</dbReference>
<keyword evidence="8 12" id="KW-0460">Magnesium</keyword>
<evidence type="ECO:0000256" key="10">
    <source>
        <dbReference type="ARBA" id="ARBA00054914"/>
    </source>
</evidence>
<keyword evidence="6 12" id="KW-0418">Kinase</keyword>
<dbReference type="GO" id="GO:0016301">
    <property type="term" value="F:kinase activity"/>
    <property type="evidence" value="ECO:0007669"/>
    <property type="project" value="UniProtKB-KW"/>
</dbReference>
<keyword evidence="3 12" id="KW-0479">Metal-binding</keyword>
<comment type="catalytic activity">
    <reaction evidence="9 12">
        <text>D-ribose 5-phosphate + ATP = 5-phospho-alpha-D-ribose 1-diphosphate + AMP + H(+)</text>
        <dbReference type="Rhea" id="RHEA:15609"/>
        <dbReference type="ChEBI" id="CHEBI:15378"/>
        <dbReference type="ChEBI" id="CHEBI:30616"/>
        <dbReference type="ChEBI" id="CHEBI:58017"/>
        <dbReference type="ChEBI" id="CHEBI:78346"/>
        <dbReference type="ChEBI" id="CHEBI:456215"/>
        <dbReference type="EC" id="2.7.6.1"/>
    </reaction>
</comment>
<dbReference type="NCBIfam" id="TIGR01251">
    <property type="entry name" value="ribP_PPkin"/>
    <property type="match status" value="1"/>
</dbReference>
<dbReference type="SUPFAM" id="SSF53271">
    <property type="entry name" value="PRTase-like"/>
    <property type="match status" value="1"/>
</dbReference>
<feature type="binding site" evidence="12">
    <location>
        <begin position="102"/>
        <end position="103"/>
    </location>
    <ligand>
        <name>ATP</name>
        <dbReference type="ChEBI" id="CHEBI:30616"/>
    </ligand>
</feature>
<dbReference type="GO" id="GO:0005737">
    <property type="term" value="C:cytoplasm"/>
    <property type="evidence" value="ECO:0007669"/>
    <property type="project" value="UniProtKB-SubCell"/>
</dbReference>
<feature type="domain" description="Ribose-phosphate pyrophosphokinase N-terminal" evidence="13">
    <location>
        <begin position="6"/>
        <end position="126"/>
    </location>
</feature>